<keyword evidence="1" id="KW-1133">Transmembrane helix</keyword>
<feature type="transmembrane region" description="Helical" evidence="1">
    <location>
        <begin position="1585"/>
        <end position="1608"/>
    </location>
</feature>
<protein>
    <submittedName>
        <fullName evidence="2">Uncharacterized protein</fullName>
    </submittedName>
</protein>
<feature type="transmembrane region" description="Helical" evidence="1">
    <location>
        <begin position="1672"/>
        <end position="1694"/>
    </location>
</feature>
<name>A0A1V9YQC6_ACHHY</name>
<dbReference type="Proteomes" id="UP000243579">
    <property type="component" value="Unassembled WGS sequence"/>
</dbReference>
<dbReference type="OrthoDB" id="77238at2759"/>
<feature type="transmembrane region" description="Helical" evidence="1">
    <location>
        <begin position="701"/>
        <end position="725"/>
    </location>
</feature>
<feature type="transmembrane region" description="Helical" evidence="1">
    <location>
        <begin position="1620"/>
        <end position="1638"/>
    </location>
</feature>
<feature type="transmembrane region" description="Helical" evidence="1">
    <location>
        <begin position="594"/>
        <end position="618"/>
    </location>
</feature>
<keyword evidence="1" id="KW-0812">Transmembrane</keyword>
<accession>A0A1V9YQC6</accession>
<dbReference type="STRING" id="1202772.A0A1V9YQC6"/>
<sequence length="1806" mass="196605">MWGARVAPASPLPVPPVRARSRTFTAIAGVAYVAGAVAAGIYYLYLLRPSFSNDLWWPNYNISGYEAFLVDVLNQELATSWRVGDVDLLAPRMAMRKQYIATSSFTAVLPTYTRRLRLNVLTSPAFVIPSLRTMEVMHTMWLPTQLCWVDFKKVFEMAHTLRRQQRCLQRYSQNGAVYFEALVRNVAYDRFMAIYGGPDNVFTVSLQTALMATPAGQQWLASIATAADTTTVADELLYWSNHGISTFQLQWTNDRDPGLSESMLVYNALGMQLSVDLKNLATHVGPWTSIILSNYLGGDLYFARQYNASLLRGAANSLTTYASFESLLGLFDATGAYVNQTQLLRLAVGPLASIDAYYVALPPSLLAFNRAVNTIVYGQLLPALTAGSPVVYMPPLVLTPAPPAWTQSDLLYYGGSPLCLMGSGLPFVQAQLNYDDTCQTPMPLQMALQPAAVLFARLWTPTLSPSAICAVTMTSYDACMRYVHLADTIVAPSSLGEVSTVPAIADISALNISLLQFASTVDGTNWTLLTQPIVDTTPFAFFGAAFVYQWLIGQREVISLEGDSGTLVVMSEAYASTAYATSGGSHYIKNATQILYYITVYTSGLMTLVAAACIAAGAKDGVRGLNANLFAFSRVGGATWVGRSLLFLRGSTALLLLSTANVELQALGTTWSRFVLIPRSWLEIAVLASEGTWITYVMTEILVLAVPSVTAAYAPWSAATVWLIYTVLEAFSPVTLGASIDRKCTSSNMAANMQCTSMTLDVGRVSRLCWLYAIAGASVTAGIAVAIHRKQQLPRASPCVVSGLATSFIDWDLSLPVLQSAPTVASRIDRVACVLCGLLPFTVRQRQYTFDLNLWVVTEDTVATGRLRRNSHEVLEAIRSLRRLSTQMTNLLSGDTESDLRIRRWTDKLFVLGSVAYLGLSTFGSVTYLSFSQVALANDMAWATFSSTGIHAFLATYFNQGLLLRGLPSLLDLAGSNCSVIGTFVAQAATLTIPGNIGARYQRDRITTLGQAVDGLRSMGGCNYVWLMTPYCFVDFEQRWSLAHSTNRAERCTRMTSNGAVFLESVLRNLNYVDWAPCWGEAFDVGIAAALRESNSGQAWLDKTVDAPATTAAAEVAYWTRQGVIVFATQWQNFKTIGLHNHYAVENAYGTSFPFTLVATDGSYRFTSQTSFKMYWGFGNDLRWIMPNQSDHSDLYGTSFVTSSARYAFANASFSSALAVNGTVPSPVGPGFATIEAALGPFGTIDMHYVPVPQSLQTATALLSNEVRRVLRSNSNARRAYANITVTYNAMPAPSTWRRSNLLVYGGSPLCDAVPTLAVQPLNMTGLATLFSFDYGCYSTLYTTPLLFSNIVSLYALVMATTLGNWNTTATCAVDPANTVMCRESIAAMGAFASAYLVLPAMPTAAAAAAADIAALDVRLLQYTRANASAPMVLETIGLLEDAPFQYFAWAFLWHWVIGDHEVVTFEGDAGELTLLSEFMYQSRQDVQSYEVPTTLAAYARNCNVYVTFAMIALSTVVVVYVVACRGHVEGKNLLKLNRVGALGWVGRPLVIVRSLTAIALLSTASLELRDADGVSFLTEVADPWYTIVLAASEVTWLVEVVSDMALAYTQAYTPHYAMANAWVVWGVTAFLSAVLPVTPTTTVAPTCTAAAVDFQIVCTTATIAIGQSARLYTLVGLVLGCKVIMYSATRWVLRRSPPSCVVDSLFLCAGAKYLFSHDKWLCNDVYYLDQASAVLNGILTLRTKSRVYAIDIKFWRVFDVPLPGDIDVPPKTPLAAAAQYTMPLAMLVPPDDEAMPSKVPHLLCR</sequence>
<proteinExistence type="predicted"/>
<keyword evidence="3" id="KW-1185">Reference proteome</keyword>
<evidence type="ECO:0000313" key="3">
    <source>
        <dbReference type="Proteomes" id="UP000243579"/>
    </source>
</evidence>
<feature type="transmembrane region" description="Helical" evidence="1">
    <location>
        <begin position="1505"/>
        <end position="1524"/>
    </location>
</feature>
<comment type="caution">
    <text evidence="2">The sequence shown here is derived from an EMBL/GenBank/DDBJ whole genome shotgun (WGS) entry which is preliminary data.</text>
</comment>
<organism evidence="2 3">
    <name type="scientific">Achlya hypogyna</name>
    <name type="common">Oomycete</name>
    <name type="synonym">Protoachlya hypogyna</name>
    <dbReference type="NCBI Taxonomy" id="1202772"/>
    <lineage>
        <taxon>Eukaryota</taxon>
        <taxon>Sar</taxon>
        <taxon>Stramenopiles</taxon>
        <taxon>Oomycota</taxon>
        <taxon>Saprolegniomycetes</taxon>
        <taxon>Saprolegniales</taxon>
        <taxon>Achlyaceae</taxon>
        <taxon>Achlya</taxon>
    </lineage>
</organism>
<feature type="transmembrane region" description="Helical" evidence="1">
    <location>
        <begin position="1545"/>
        <end position="1565"/>
    </location>
</feature>
<dbReference type="EMBL" id="JNBR01001418">
    <property type="protein sequence ID" value="OQR87936.1"/>
    <property type="molecule type" value="Genomic_DNA"/>
</dbReference>
<keyword evidence="1" id="KW-0472">Membrane</keyword>
<evidence type="ECO:0000256" key="1">
    <source>
        <dbReference type="SAM" id="Phobius"/>
    </source>
</evidence>
<feature type="transmembrane region" description="Helical" evidence="1">
    <location>
        <begin position="909"/>
        <end position="931"/>
    </location>
</feature>
<feature type="transmembrane region" description="Helical" evidence="1">
    <location>
        <begin position="770"/>
        <end position="787"/>
    </location>
</feature>
<evidence type="ECO:0000313" key="2">
    <source>
        <dbReference type="EMBL" id="OQR87936.1"/>
    </source>
</evidence>
<reference evidence="2 3" key="1">
    <citation type="journal article" date="2014" name="Genome Biol. Evol.">
        <title>The secreted proteins of Achlya hypogyna and Thraustotheca clavata identify the ancestral oomycete secretome and reveal gene acquisitions by horizontal gene transfer.</title>
        <authorList>
            <person name="Misner I."/>
            <person name="Blouin N."/>
            <person name="Leonard G."/>
            <person name="Richards T.A."/>
            <person name="Lane C.E."/>
        </authorList>
    </citation>
    <scope>NUCLEOTIDE SEQUENCE [LARGE SCALE GENOMIC DNA]</scope>
    <source>
        <strain evidence="2 3">ATCC 48635</strain>
    </source>
</reference>
<gene>
    <name evidence="2" type="ORF">ACHHYP_07826</name>
</gene>
<feature type="transmembrane region" description="Helical" evidence="1">
    <location>
        <begin position="24"/>
        <end position="45"/>
    </location>
</feature>